<dbReference type="RefSeq" id="WP_057779235.1">
    <property type="nucleotide sequence ID" value="NZ_AYYY01000029.1"/>
</dbReference>
<dbReference type="EMBL" id="AYYY01000029">
    <property type="protein sequence ID" value="KRM61333.1"/>
    <property type="molecule type" value="Genomic_DNA"/>
</dbReference>
<protein>
    <recommendedName>
        <fullName evidence="1">GyrI-like small molecule binding domain-containing protein</fullName>
    </recommendedName>
</protein>
<dbReference type="InterPro" id="IPR008319">
    <property type="entry name" value="GyrI-like_CCH_Lin2189-like"/>
</dbReference>
<dbReference type="OrthoDB" id="4772335at2"/>
<evidence type="ECO:0000313" key="2">
    <source>
        <dbReference type="EMBL" id="KRM61333.1"/>
    </source>
</evidence>
<dbReference type="PIRSF" id="PIRSF031644">
    <property type="entry name" value="UCP031644"/>
    <property type="match status" value="1"/>
</dbReference>
<dbReference type="AlphaFoldDB" id="A0A0R2A4B0"/>
<keyword evidence="3" id="KW-1185">Reference proteome</keyword>
<dbReference type="STRING" id="1423813.FC26_GL001883"/>
<evidence type="ECO:0000313" key="3">
    <source>
        <dbReference type="Proteomes" id="UP000051733"/>
    </source>
</evidence>
<organism evidence="2 3">
    <name type="scientific">Paucilactobacillus vaccinostercus DSM 20634</name>
    <dbReference type="NCBI Taxonomy" id="1423813"/>
    <lineage>
        <taxon>Bacteria</taxon>
        <taxon>Bacillati</taxon>
        <taxon>Bacillota</taxon>
        <taxon>Bacilli</taxon>
        <taxon>Lactobacillales</taxon>
        <taxon>Lactobacillaceae</taxon>
        <taxon>Paucilactobacillus</taxon>
    </lineage>
</organism>
<dbReference type="PATRIC" id="fig|1423813.3.peg.1912"/>
<proteinExistence type="predicted"/>
<reference evidence="2 3" key="1">
    <citation type="journal article" date="2015" name="Genome Announc.">
        <title>Expanding the biotechnology potential of lactobacilli through comparative genomics of 213 strains and associated genera.</title>
        <authorList>
            <person name="Sun Z."/>
            <person name="Harris H.M."/>
            <person name="McCann A."/>
            <person name="Guo C."/>
            <person name="Argimon S."/>
            <person name="Zhang W."/>
            <person name="Yang X."/>
            <person name="Jeffery I.B."/>
            <person name="Cooney J.C."/>
            <person name="Kagawa T.F."/>
            <person name="Liu W."/>
            <person name="Song Y."/>
            <person name="Salvetti E."/>
            <person name="Wrobel A."/>
            <person name="Rasinkangas P."/>
            <person name="Parkhill J."/>
            <person name="Rea M.C."/>
            <person name="O'Sullivan O."/>
            <person name="Ritari J."/>
            <person name="Douillard F.P."/>
            <person name="Paul Ross R."/>
            <person name="Yang R."/>
            <person name="Briner A.E."/>
            <person name="Felis G.E."/>
            <person name="de Vos W.M."/>
            <person name="Barrangou R."/>
            <person name="Klaenhammer T.R."/>
            <person name="Caufield P.W."/>
            <person name="Cui Y."/>
            <person name="Zhang H."/>
            <person name="O'Toole P.W."/>
        </authorList>
    </citation>
    <scope>NUCLEOTIDE SEQUENCE [LARGE SCALE GENOMIC DNA]</scope>
    <source>
        <strain evidence="2 3">DSM 20634</strain>
    </source>
</reference>
<accession>A0A0R2A4B0</accession>
<gene>
    <name evidence="2" type="ORF">FC26_GL001883</name>
</gene>
<name>A0A0R2A4B0_9LACO</name>
<dbReference type="Proteomes" id="UP000051733">
    <property type="component" value="Unassembled WGS sequence"/>
</dbReference>
<dbReference type="InterPro" id="IPR011256">
    <property type="entry name" value="Reg_factor_effector_dom_sf"/>
</dbReference>
<dbReference type="InterPro" id="IPR029442">
    <property type="entry name" value="GyrI-like"/>
</dbReference>
<dbReference type="Pfam" id="PF06445">
    <property type="entry name" value="GyrI-like"/>
    <property type="match status" value="1"/>
</dbReference>
<dbReference type="Gene3D" id="3.20.80.10">
    <property type="entry name" value="Regulatory factor, effector binding domain"/>
    <property type="match status" value="1"/>
</dbReference>
<sequence length="207" mass="23186">MTESWRKTDKKLYFPKGVEQVTVPATNYIALTGVGDPNQPAFSANITALYSVAYALRFALKGGAAGEPYVYTVYPLEGVWTTTDGSRGANLNKAALAYRLMIRQPAQVTSALFEAAVATATKKKGLAELVNVTFEQFPETTAVQALHVGSFDTEGETFAKMDAYLTENNLRRIPVVDQYWHREIYLSDFRRVEEAKRKTLLRYRVQN</sequence>
<comment type="caution">
    <text evidence="2">The sequence shown here is derived from an EMBL/GenBank/DDBJ whole genome shotgun (WGS) entry which is preliminary data.</text>
</comment>
<feature type="domain" description="GyrI-like small molecule binding" evidence="1">
    <location>
        <begin position="18"/>
        <end position="199"/>
    </location>
</feature>
<evidence type="ECO:0000259" key="1">
    <source>
        <dbReference type="Pfam" id="PF06445"/>
    </source>
</evidence>
<dbReference type="SUPFAM" id="SSF55136">
    <property type="entry name" value="Probable bacterial effector-binding domain"/>
    <property type="match status" value="1"/>
</dbReference>